<accession>A0A939KN79</accession>
<feature type="domain" description="Zinc finger CHCC-type" evidence="1">
    <location>
        <begin position="28"/>
        <end position="62"/>
    </location>
</feature>
<keyword evidence="2" id="KW-0479">Metal-binding</keyword>
<dbReference type="InterPro" id="IPR019401">
    <property type="entry name" value="Znf_CHCC"/>
</dbReference>
<name>A0A939KN79_9PROT</name>
<dbReference type="RefSeq" id="WP_207846062.1">
    <property type="nucleotide sequence ID" value="NZ_JAFVMH010000004.1"/>
</dbReference>
<gene>
    <name evidence="2" type="ORF">J2D77_09545</name>
</gene>
<dbReference type="Pfam" id="PF10276">
    <property type="entry name" value="zf-CHCC"/>
    <property type="match status" value="1"/>
</dbReference>
<dbReference type="AlphaFoldDB" id="A0A939KN79"/>
<evidence type="ECO:0000313" key="2">
    <source>
        <dbReference type="EMBL" id="MBO1325390.1"/>
    </source>
</evidence>
<comment type="caution">
    <text evidence="2">The sequence shown here is derived from an EMBL/GenBank/DDBJ whole genome shotgun (WGS) entry which is preliminary data.</text>
</comment>
<sequence length="74" mass="8207">MLPTLVQPTNPVPRPRLGHIETIVVDKRKVACDGGLGQLGHPRVWLKIGDHQTVCPYCSRLFVLQPSADAQDEH</sequence>
<dbReference type="Gene3D" id="2.60.260.40">
    <property type="entry name" value="q5lls5 like domains"/>
    <property type="match status" value="1"/>
</dbReference>
<dbReference type="GO" id="GO:0008270">
    <property type="term" value="F:zinc ion binding"/>
    <property type="evidence" value="ECO:0007669"/>
    <property type="project" value="UniProtKB-KW"/>
</dbReference>
<keyword evidence="2" id="KW-0862">Zinc</keyword>
<evidence type="ECO:0000259" key="1">
    <source>
        <dbReference type="Pfam" id="PF10276"/>
    </source>
</evidence>
<protein>
    <submittedName>
        <fullName evidence="2">Zinc-finger domain-containing protein</fullName>
    </submittedName>
</protein>
<organism evidence="2 3">
    <name type="scientific">Acetobacter garciniae</name>
    <dbReference type="NCBI Taxonomy" id="2817435"/>
    <lineage>
        <taxon>Bacteria</taxon>
        <taxon>Pseudomonadati</taxon>
        <taxon>Pseudomonadota</taxon>
        <taxon>Alphaproteobacteria</taxon>
        <taxon>Acetobacterales</taxon>
        <taxon>Acetobacteraceae</taxon>
        <taxon>Acetobacter</taxon>
    </lineage>
</organism>
<keyword evidence="2" id="KW-0863">Zinc-finger</keyword>
<evidence type="ECO:0000313" key="3">
    <source>
        <dbReference type="Proteomes" id="UP000664073"/>
    </source>
</evidence>
<reference evidence="2" key="1">
    <citation type="submission" date="2021-03" db="EMBL/GenBank/DDBJ databases">
        <title>The complete genome sequence of Acetobacter sp. TBRC 12339.</title>
        <authorList>
            <person name="Charoenyingcharoen P."/>
            <person name="Yukphan P."/>
        </authorList>
    </citation>
    <scope>NUCLEOTIDE SEQUENCE</scope>
    <source>
        <strain evidence="2">TBRC 12339</strain>
    </source>
</reference>
<dbReference type="EMBL" id="JAFVMH010000004">
    <property type="protein sequence ID" value="MBO1325390.1"/>
    <property type="molecule type" value="Genomic_DNA"/>
</dbReference>
<dbReference type="Proteomes" id="UP000664073">
    <property type="component" value="Unassembled WGS sequence"/>
</dbReference>
<proteinExistence type="predicted"/>
<keyword evidence="3" id="KW-1185">Reference proteome</keyword>